<keyword evidence="1" id="KW-0472">Membrane</keyword>
<keyword evidence="1" id="KW-0812">Transmembrane</keyword>
<reference evidence="2 3" key="1">
    <citation type="journal article" date="2014" name="Int. J. Syst. Evol. Microbiol.">
        <title>Complete genome sequence of Corynebacterium casei LMG S-19264T (=DSM 44701T), isolated from a smear-ripened cheese.</title>
        <authorList>
            <consortium name="US DOE Joint Genome Institute (JGI-PGF)"/>
            <person name="Walter F."/>
            <person name="Albersmeier A."/>
            <person name="Kalinowski J."/>
            <person name="Ruckert C."/>
        </authorList>
    </citation>
    <scope>NUCLEOTIDE SEQUENCE [LARGE SCALE GENOMIC DNA]</scope>
    <source>
        <strain evidence="2 3">NBRC 111766</strain>
    </source>
</reference>
<feature type="transmembrane region" description="Helical" evidence="1">
    <location>
        <begin position="66"/>
        <end position="83"/>
    </location>
</feature>
<evidence type="ECO:0000313" key="2">
    <source>
        <dbReference type="EMBL" id="GLS85322.1"/>
    </source>
</evidence>
<dbReference type="AlphaFoldDB" id="A0AA37WYL6"/>
<gene>
    <name evidence="2" type="ORF">GCM10010873_02950</name>
</gene>
<comment type="caution">
    <text evidence="2">The sequence shown here is derived from an EMBL/GenBank/DDBJ whole genome shotgun (WGS) entry which is preliminary data.</text>
</comment>
<name>A0AA37WYL6_9RHOB</name>
<feature type="transmembrane region" description="Helical" evidence="1">
    <location>
        <begin position="233"/>
        <end position="254"/>
    </location>
</feature>
<sequence>MGNIEATRLKVRDIFGTLAWQNTKQGRLKGGRAVFSRLTGAIVRMVLVMVLVATPSVLLVDATADAKQMVALVALFIGLLTFVEYNATYPSLVEFRDAPPFNRVRFLMLLATVVSLSMIARGKSMPSTLTDFTDAVGTLIGISMDFPYSPVRLATLMVANDATAQQIADVRTAAGMAYLISLISLSVYVVILKAGRWPSRGRAFNVWVNLPTFDPTAGADVVTRLTRDARINIALGFLLPFLIPAVVKIGSTGFEPLTLTSPQTLIWTMTAWAFLPASLFMRGIAMSRIADMITETRAANMLGADGKQYASA</sequence>
<evidence type="ECO:0000313" key="3">
    <source>
        <dbReference type="Proteomes" id="UP001157355"/>
    </source>
</evidence>
<keyword evidence="1" id="KW-1133">Transmembrane helix</keyword>
<organism evidence="2 3">
    <name type="scientific">Cypionkella aquatica</name>
    <dbReference type="NCBI Taxonomy" id="1756042"/>
    <lineage>
        <taxon>Bacteria</taxon>
        <taxon>Pseudomonadati</taxon>
        <taxon>Pseudomonadota</taxon>
        <taxon>Alphaproteobacteria</taxon>
        <taxon>Rhodobacterales</taxon>
        <taxon>Paracoccaceae</taxon>
        <taxon>Cypionkella</taxon>
    </lineage>
</organism>
<proteinExistence type="predicted"/>
<dbReference type="Proteomes" id="UP001157355">
    <property type="component" value="Unassembled WGS sequence"/>
</dbReference>
<feature type="transmembrane region" description="Helical" evidence="1">
    <location>
        <begin position="104"/>
        <end position="122"/>
    </location>
</feature>
<protein>
    <submittedName>
        <fullName evidence="2">Membrane protein</fullName>
    </submittedName>
</protein>
<accession>A0AA37WYL6</accession>
<feature type="transmembrane region" description="Helical" evidence="1">
    <location>
        <begin position="266"/>
        <end position="285"/>
    </location>
</feature>
<keyword evidence="3" id="KW-1185">Reference proteome</keyword>
<feature type="transmembrane region" description="Helical" evidence="1">
    <location>
        <begin position="173"/>
        <end position="192"/>
    </location>
</feature>
<feature type="transmembrane region" description="Helical" evidence="1">
    <location>
        <begin position="34"/>
        <end position="60"/>
    </location>
</feature>
<evidence type="ECO:0000256" key="1">
    <source>
        <dbReference type="SAM" id="Phobius"/>
    </source>
</evidence>
<dbReference type="EMBL" id="BSPP01000002">
    <property type="protein sequence ID" value="GLS85322.1"/>
    <property type="molecule type" value="Genomic_DNA"/>
</dbReference>